<evidence type="ECO:0000256" key="1">
    <source>
        <dbReference type="ARBA" id="ARBA00004141"/>
    </source>
</evidence>
<evidence type="ECO:0000313" key="11">
    <source>
        <dbReference type="EMBL" id="CAF3711330.1"/>
    </source>
</evidence>
<evidence type="ECO:0000256" key="7">
    <source>
        <dbReference type="ARBA" id="ARBA00023098"/>
    </source>
</evidence>
<dbReference type="Gene3D" id="1.10.150.50">
    <property type="entry name" value="Transcription Factor, Ets-1"/>
    <property type="match status" value="2"/>
</dbReference>
<name>A0A818VMW7_9BILA</name>
<evidence type="ECO:0000313" key="12">
    <source>
        <dbReference type="Proteomes" id="UP000663874"/>
    </source>
</evidence>
<dbReference type="InterPro" id="IPR025749">
    <property type="entry name" value="Sphingomyelin_synth-like_dom"/>
</dbReference>
<dbReference type="SUPFAM" id="SSF47769">
    <property type="entry name" value="SAM/Pointed domain"/>
    <property type="match status" value="2"/>
</dbReference>
<dbReference type="InterPro" id="IPR001660">
    <property type="entry name" value="SAM"/>
</dbReference>
<dbReference type="GO" id="GO:0000139">
    <property type="term" value="C:Golgi membrane"/>
    <property type="evidence" value="ECO:0007669"/>
    <property type="project" value="TreeGrafter"/>
</dbReference>
<dbReference type="GO" id="GO:0046513">
    <property type="term" value="P:ceramide biosynthetic process"/>
    <property type="evidence" value="ECO:0007669"/>
    <property type="project" value="TreeGrafter"/>
</dbReference>
<proteinExistence type="inferred from homology"/>
<keyword evidence="6 9" id="KW-1133">Transmembrane helix</keyword>
<dbReference type="GO" id="GO:0047493">
    <property type="term" value="F:ceramide cholinephosphotransferase activity"/>
    <property type="evidence" value="ECO:0007669"/>
    <property type="project" value="TreeGrafter"/>
</dbReference>
<feature type="domain" description="SAM" evidence="10">
    <location>
        <begin position="33"/>
        <end position="99"/>
    </location>
</feature>
<evidence type="ECO:0000256" key="3">
    <source>
        <dbReference type="ARBA" id="ARBA00022679"/>
    </source>
</evidence>
<dbReference type="Pfam" id="PF02198">
    <property type="entry name" value="SAM_PNT"/>
    <property type="match status" value="1"/>
</dbReference>
<dbReference type="Pfam" id="PF14360">
    <property type="entry name" value="PAP2_C"/>
    <property type="match status" value="2"/>
</dbReference>
<evidence type="ECO:0000256" key="2">
    <source>
        <dbReference type="ARBA" id="ARBA00005441"/>
    </source>
</evidence>
<dbReference type="InterPro" id="IPR045221">
    <property type="entry name" value="Sphingomyelin_synth-like"/>
</dbReference>
<feature type="transmembrane region" description="Helical" evidence="9">
    <location>
        <begin position="802"/>
        <end position="822"/>
    </location>
</feature>
<dbReference type="GO" id="GO:0005886">
    <property type="term" value="C:plasma membrane"/>
    <property type="evidence" value="ECO:0007669"/>
    <property type="project" value="TreeGrafter"/>
</dbReference>
<feature type="transmembrane region" description="Helical" evidence="9">
    <location>
        <begin position="654"/>
        <end position="677"/>
    </location>
</feature>
<dbReference type="GO" id="GO:0043565">
    <property type="term" value="F:sequence-specific DNA binding"/>
    <property type="evidence" value="ECO:0007669"/>
    <property type="project" value="InterPro"/>
</dbReference>
<dbReference type="AlphaFoldDB" id="A0A818VMW7"/>
<accession>A0A818VMW7</accession>
<evidence type="ECO:0000259" key="10">
    <source>
        <dbReference type="PROSITE" id="PS50105"/>
    </source>
</evidence>
<evidence type="ECO:0000256" key="4">
    <source>
        <dbReference type="ARBA" id="ARBA00022692"/>
    </source>
</evidence>
<comment type="subcellular location">
    <subcellularLocation>
        <location evidence="1">Membrane</location>
        <topology evidence="1">Multi-pass membrane protein</topology>
    </subcellularLocation>
</comment>
<keyword evidence="5" id="KW-0746">Sphingolipid metabolism</keyword>
<feature type="transmembrane region" description="Helical" evidence="9">
    <location>
        <begin position="777"/>
        <end position="796"/>
    </location>
</feature>
<dbReference type="InterPro" id="IPR003118">
    <property type="entry name" value="Pointed_dom"/>
</dbReference>
<comment type="caution">
    <text evidence="11">The sequence shown here is derived from an EMBL/GenBank/DDBJ whole genome shotgun (WGS) entry which is preliminary data.</text>
</comment>
<dbReference type="GO" id="GO:0005789">
    <property type="term" value="C:endoplasmic reticulum membrane"/>
    <property type="evidence" value="ECO:0007669"/>
    <property type="project" value="TreeGrafter"/>
</dbReference>
<evidence type="ECO:0000256" key="9">
    <source>
        <dbReference type="SAM" id="Phobius"/>
    </source>
</evidence>
<keyword evidence="8 9" id="KW-0472">Membrane</keyword>
<dbReference type="Proteomes" id="UP000663874">
    <property type="component" value="Unassembled WGS sequence"/>
</dbReference>
<dbReference type="GO" id="GO:0033188">
    <property type="term" value="F:sphingomyelin synthase activity"/>
    <property type="evidence" value="ECO:0007669"/>
    <property type="project" value="TreeGrafter"/>
</dbReference>
<feature type="transmembrane region" description="Helical" evidence="9">
    <location>
        <begin position="323"/>
        <end position="342"/>
    </location>
</feature>
<reference evidence="11" key="1">
    <citation type="submission" date="2021-02" db="EMBL/GenBank/DDBJ databases">
        <authorList>
            <person name="Nowell W R."/>
        </authorList>
    </citation>
    <scope>NUCLEOTIDE SEQUENCE</scope>
</reference>
<gene>
    <name evidence="11" type="ORF">FNK824_LOCUS9843</name>
</gene>
<dbReference type="PANTHER" id="PTHR21290:SF25">
    <property type="entry name" value="SPHINGOMYELIN SYNTHASE-RELATED PROTEIN 1"/>
    <property type="match status" value="1"/>
</dbReference>
<evidence type="ECO:0000256" key="8">
    <source>
        <dbReference type="ARBA" id="ARBA00023136"/>
    </source>
</evidence>
<feature type="transmembrane region" description="Helical" evidence="9">
    <location>
        <begin position="610"/>
        <end position="630"/>
    </location>
</feature>
<feature type="transmembrane region" description="Helical" evidence="9">
    <location>
        <begin position="156"/>
        <end position="180"/>
    </location>
</feature>
<protein>
    <recommendedName>
        <fullName evidence="10">SAM domain-containing protein</fullName>
    </recommendedName>
</protein>
<evidence type="ECO:0000256" key="6">
    <source>
        <dbReference type="ARBA" id="ARBA00022989"/>
    </source>
</evidence>
<keyword evidence="7" id="KW-0443">Lipid metabolism</keyword>
<keyword evidence="4 9" id="KW-0812">Transmembrane</keyword>
<evidence type="ECO:0000256" key="5">
    <source>
        <dbReference type="ARBA" id="ARBA00022919"/>
    </source>
</evidence>
<comment type="similarity">
    <text evidence="2">Belongs to the sphingomyelin synthase family.</text>
</comment>
<dbReference type="PROSITE" id="PS50105">
    <property type="entry name" value="SAM_DOMAIN"/>
    <property type="match status" value="1"/>
</dbReference>
<dbReference type="Pfam" id="PF00536">
    <property type="entry name" value="SAM_1"/>
    <property type="match status" value="1"/>
</dbReference>
<organism evidence="11 12">
    <name type="scientific">Rotaria sordida</name>
    <dbReference type="NCBI Taxonomy" id="392033"/>
    <lineage>
        <taxon>Eukaryota</taxon>
        <taxon>Metazoa</taxon>
        <taxon>Spiralia</taxon>
        <taxon>Gnathifera</taxon>
        <taxon>Rotifera</taxon>
        <taxon>Eurotatoria</taxon>
        <taxon>Bdelloidea</taxon>
        <taxon>Philodinida</taxon>
        <taxon>Philodinidae</taxon>
        <taxon>Rotaria</taxon>
    </lineage>
</organism>
<dbReference type="SMART" id="SM00454">
    <property type="entry name" value="SAM"/>
    <property type="match status" value="2"/>
</dbReference>
<dbReference type="EMBL" id="CAJOBE010001063">
    <property type="protein sequence ID" value="CAF3711330.1"/>
    <property type="molecule type" value="Genomic_DNA"/>
</dbReference>
<sequence length="891" mass="103374">MMNESNTLTTTIFTGNSNHDIIKDPPTPSVISWTTDDVAKWLASLNLSKFIDKFCTENGIDGLTLLLMKEDDLKQSPLSIKRLCDIKKLWYHIRLLQCKHNDFYSNFDNETAKHNHSSLSPTHLLETNFHNTQCSCHINKEKTVFKTLKGEKRKTFASFIYALIIGIWTSFIMVVVHNRVPNVQKYPPLPDLFLDNIPHISWAFAVSEFLIVVMGTAFLLILMFHKYWIVILRRFFALGGTIFFLRSITMLVTSLSVPGPHLECIPEQYGTTREIFSRWLQIFIFQGLSIHGIRSCGDYMFSGHTVMLTLLNHCITEYTTSDFYVIHLLSWFCNIFGMVLILAAHEHYSIDVFIAFFLTSRLFLYYHSLANNAVLHSVSDNRLSIWFPMFSYFEKNIQCMVPNVFRIPWPLSLIYSNTDDQEATNSIAEFNNDKSNRQHIRQSGDILIETNVIMEKKIELSEIMLNSTSTNNSIEYSKILQLSVPLSKTTTTTININSSLTSNPSTWTINQVEEWLKKNNFNDCIDILCHQYKIDGKRLINLKQNEILSLRKNKQLWLQIKTLKPKSTIIQLDSSIINSQNNIISNQIEDQPIINCCFITSIRSDRKKTLLAFLLALMTIFFCSFIITIVDERLPDPKNFPPLPDLILDNLKQITWAFSITEKLILIEMTTLIIVILLHRHRMIILRRLFTITSALYFLRSLTMILTSLPVATKITDCEPKKLINFDARLRKATMIFLGQGLSSFGVKTCGDYLYSGHTCTLVLAAHFINEYTPRSYHLLHFLSWISALTGMFFILAGHQHYSIDILIAWVLSSRLFIYYHTLANNRTFLQRDTNRMRIWFPLFSYFEENVKTAIPNEYCLPSFIYEARIMINNWMESIKYSAFWVSNIHI</sequence>
<feature type="transmembrane region" description="Helical" evidence="9">
    <location>
        <begin position="235"/>
        <end position="255"/>
    </location>
</feature>
<dbReference type="InterPro" id="IPR013761">
    <property type="entry name" value="SAM/pointed_sf"/>
</dbReference>
<keyword evidence="3" id="KW-0808">Transferase</keyword>
<feature type="transmembrane region" description="Helical" evidence="9">
    <location>
        <begin position="200"/>
        <end position="223"/>
    </location>
</feature>
<dbReference type="PANTHER" id="PTHR21290">
    <property type="entry name" value="SPHINGOMYELIN SYNTHETASE"/>
    <property type="match status" value="1"/>
</dbReference>